<feature type="domain" description="4Fe-4S ferredoxin-type" evidence="1">
    <location>
        <begin position="6"/>
        <end position="35"/>
    </location>
</feature>
<dbReference type="Pfam" id="PF13237">
    <property type="entry name" value="Fer4_10"/>
    <property type="match status" value="1"/>
</dbReference>
<proteinExistence type="predicted"/>
<dbReference type="RefSeq" id="WP_284154606.1">
    <property type="nucleotide sequence ID" value="NZ_AP025516.1"/>
</dbReference>
<feature type="domain" description="4Fe-4S ferredoxin-type" evidence="1">
    <location>
        <begin position="36"/>
        <end position="65"/>
    </location>
</feature>
<gene>
    <name evidence="2" type="ORF">DPPLL_19520</name>
</gene>
<evidence type="ECO:0000313" key="3">
    <source>
        <dbReference type="Proteomes" id="UP000830055"/>
    </source>
</evidence>
<dbReference type="SUPFAM" id="SSF54862">
    <property type="entry name" value="4Fe-4S ferredoxins"/>
    <property type="match status" value="1"/>
</dbReference>
<dbReference type="PANTHER" id="PTHR42895:SF1">
    <property type="entry name" value="IRON-SULFUR CLUSTER PROTEIN"/>
    <property type="match status" value="1"/>
</dbReference>
<dbReference type="EMBL" id="AP025516">
    <property type="protein sequence ID" value="BDD87587.1"/>
    <property type="molecule type" value="Genomic_DNA"/>
</dbReference>
<dbReference type="PROSITE" id="PS51379">
    <property type="entry name" value="4FE4S_FER_2"/>
    <property type="match status" value="2"/>
</dbReference>
<evidence type="ECO:0000259" key="1">
    <source>
        <dbReference type="PROSITE" id="PS51379"/>
    </source>
</evidence>
<sequence>MKQIRKIIQIDEELCNGCGQCVPDCAEGSLQIIDGKARLVADKLCDGLGACLGSCPTGALKIIEREADDFDEKAVEEFLANQKKQEQAAKAEPMACGCASTHIQSFRPAAAPTPCQAANLPTAMPAASAQDSQLRHWPVQIRLVPPHAPFLKGADLLVAADCTAVAAANFQQDYLANKVVMMGCPKFDDAEAYIQRFTEIIDTCGLKRITVLIMEVPCCSAMTVIIKRALERASATVPVEQIVISARGKELQRISW</sequence>
<dbReference type="Gene3D" id="3.30.70.20">
    <property type="match status" value="1"/>
</dbReference>
<dbReference type="InterPro" id="IPR052911">
    <property type="entry name" value="Corrinoid_activation_enz"/>
</dbReference>
<protein>
    <submittedName>
        <fullName evidence="2">Ferredoxin</fullName>
    </submittedName>
</protein>
<dbReference type="Proteomes" id="UP000830055">
    <property type="component" value="Chromosome"/>
</dbReference>
<keyword evidence="3" id="KW-1185">Reference proteome</keyword>
<evidence type="ECO:0000313" key="2">
    <source>
        <dbReference type="EMBL" id="BDD87587.1"/>
    </source>
</evidence>
<reference evidence="2 3" key="1">
    <citation type="submission" date="2022-01" db="EMBL/GenBank/DDBJ databases">
        <title>Desulfofustis limnae sp. nov., a novel mesophilic sulfate-reducing bacterium isolated from marsh soil.</title>
        <authorList>
            <person name="Watanabe M."/>
            <person name="Takahashi A."/>
            <person name="Kojima H."/>
            <person name="Fukui M."/>
        </authorList>
    </citation>
    <scope>NUCLEOTIDE SEQUENCE [LARGE SCALE GENOMIC DNA]</scope>
    <source>
        <strain evidence="2 3">PPLL</strain>
    </source>
</reference>
<dbReference type="PANTHER" id="PTHR42895">
    <property type="entry name" value="IRON-SULFUR CLUSTER-BINDING PROTEIN-RELATED"/>
    <property type="match status" value="1"/>
</dbReference>
<dbReference type="InterPro" id="IPR017896">
    <property type="entry name" value="4Fe4S_Fe-S-bd"/>
</dbReference>
<accession>A0ABM7W9G2</accession>
<name>A0ABM7W9G2_9BACT</name>
<organism evidence="2 3">
    <name type="scientific">Desulfofustis limnaeus</name>
    <dbReference type="NCBI Taxonomy" id="2740163"/>
    <lineage>
        <taxon>Bacteria</taxon>
        <taxon>Pseudomonadati</taxon>
        <taxon>Thermodesulfobacteriota</taxon>
        <taxon>Desulfobulbia</taxon>
        <taxon>Desulfobulbales</taxon>
        <taxon>Desulfocapsaceae</taxon>
        <taxon>Desulfofustis</taxon>
    </lineage>
</organism>